<dbReference type="EMBL" id="JADBEM010000001">
    <property type="protein sequence ID" value="MBE1603534.1"/>
    <property type="molecule type" value="Genomic_DNA"/>
</dbReference>
<dbReference type="AlphaFoldDB" id="A0A927MN15"/>
<keyword evidence="2" id="KW-1185">Reference proteome</keyword>
<accession>A0A927MN15</accession>
<organism evidence="1 2">
    <name type="scientific">Actinopolymorpha pittospori</name>
    <dbReference type="NCBI Taxonomy" id="648752"/>
    <lineage>
        <taxon>Bacteria</taxon>
        <taxon>Bacillati</taxon>
        <taxon>Actinomycetota</taxon>
        <taxon>Actinomycetes</taxon>
        <taxon>Propionibacteriales</taxon>
        <taxon>Actinopolymorphaceae</taxon>
        <taxon>Actinopolymorpha</taxon>
    </lineage>
</organism>
<reference evidence="1" key="1">
    <citation type="submission" date="2020-10" db="EMBL/GenBank/DDBJ databases">
        <title>Sequencing the genomes of 1000 actinobacteria strains.</title>
        <authorList>
            <person name="Klenk H.-P."/>
        </authorList>
    </citation>
    <scope>NUCLEOTIDE SEQUENCE</scope>
    <source>
        <strain evidence="1">DSM 45354</strain>
    </source>
</reference>
<sequence>MHAAYLEVTPPVATTHKTLAFPEWVDNGDLSVTSVAHSVSVTD</sequence>
<dbReference type="Proteomes" id="UP000638648">
    <property type="component" value="Unassembled WGS sequence"/>
</dbReference>
<name>A0A927MN15_9ACTN</name>
<evidence type="ECO:0000313" key="2">
    <source>
        <dbReference type="Proteomes" id="UP000638648"/>
    </source>
</evidence>
<evidence type="ECO:0000313" key="1">
    <source>
        <dbReference type="EMBL" id="MBE1603534.1"/>
    </source>
</evidence>
<protein>
    <submittedName>
        <fullName evidence="1">Uncharacterized protein</fullName>
    </submittedName>
</protein>
<proteinExistence type="predicted"/>
<gene>
    <name evidence="1" type="ORF">HEB94_000382</name>
</gene>
<dbReference type="RefSeq" id="WP_273374739.1">
    <property type="nucleotide sequence ID" value="NZ_BAABJL010000154.1"/>
</dbReference>
<comment type="caution">
    <text evidence="1">The sequence shown here is derived from an EMBL/GenBank/DDBJ whole genome shotgun (WGS) entry which is preliminary data.</text>
</comment>